<dbReference type="RefSeq" id="WP_218575143.1">
    <property type="nucleotide sequence ID" value="NZ_CP042425.1"/>
</dbReference>
<reference evidence="3" key="1">
    <citation type="submission" date="2019-08" db="EMBL/GenBank/DDBJ databases">
        <title>Limnoglobus roseus gen. nov., sp. nov., a novel freshwater planctomycete with a giant genome from the family Gemmataceae.</title>
        <authorList>
            <person name="Kulichevskaya I.S."/>
            <person name="Naumoff D.G."/>
            <person name="Miroshnikov K."/>
            <person name="Ivanova A."/>
            <person name="Philippov D.A."/>
            <person name="Hakobyan A."/>
            <person name="Rijpstra I.C."/>
            <person name="Sinninghe Damste J.S."/>
            <person name="Liesack W."/>
            <person name="Dedysh S.N."/>
        </authorList>
    </citation>
    <scope>NUCLEOTIDE SEQUENCE [LARGE SCALE GENOMIC DNA]</scope>
    <source>
        <strain evidence="3">PX52</strain>
    </source>
</reference>
<accession>A0A5C1AGL2</accession>
<dbReference type="PANTHER" id="PTHR48098:SF3">
    <property type="entry name" value="IRON(III) ENTEROBACTIN ESTERASE"/>
    <property type="match status" value="1"/>
</dbReference>
<keyword evidence="1" id="KW-0732">Signal</keyword>
<feature type="signal peptide" evidence="1">
    <location>
        <begin position="1"/>
        <end position="29"/>
    </location>
</feature>
<proteinExistence type="predicted"/>
<dbReference type="AlphaFoldDB" id="A0A5C1AGL2"/>
<keyword evidence="3" id="KW-1185">Reference proteome</keyword>
<dbReference type="Gene3D" id="3.40.50.1820">
    <property type="entry name" value="alpha/beta hydrolase"/>
    <property type="match status" value="1"/>
</dbReference>
<keyword evidence="2" id="KW-0378">Hydrolase</keyword>
<dbReference type="KEGG" id="lrs:PX52LOC_04793"/>
<dbReference type="Proteomes" id="UP000324974">
    <property type="component" value="Chromosome"/>
</dbReference>
<dbReference type="EMBL" id="CP042425">
    <property type="protein sequence ID" value="QEL17785.1"/>
    <property type="molecule type" value="Genomic_DNA"/>
</dbReference>
<evidence type="ECO:0000313" key="2">
    <source>
        <dbReference type="EMBL" id="QEL17785.1"/>
    </source>
</evidence>
<dbReference type="SUPFAM" id="SSF53474">
    <property type="entry name" value="alpha/beta-Hydrolases"/>
    <property type="match status" value="1"/>
</dbReference>
<dbReference type="PANTHER" id="PTHR48098">
    <property type="entry name" value="ENTEROCHELIN ESTERASE-RELATED"/>
    <property type="match status" value="1"/>
</dbReference>
<dbReference type="GO" id="GO:0016787">
    <property type="term" value="F:hydrolase activity"/>
    <property type="evidence" value="ECO:0007669"/>
    <property type="project" value="UniProtKB-KW"/>
</dbReference>
<feature type="chain" id="PRO_5022705261" evidence="1">
    <location>
        <begin position="30"/>
        <end position="511"/>
    </location>
</feature>
<protein>
    <submittedName>
        <fullName evidence="2">Putative alpha/beta-hydrolase-type carbohydrate esterase</fullName>
    </submittedName>
</protein>
<organism evidence="2 3">
    <name type="scientific">Limnoglobus roseus</name>
    <dbReference type="NCBI Taxonomy" id="2598579"/>
    <lineage>
        <taxon>Bacteria</taxon>
        <taxon>Pseudomonadati</taxon>
        <taxon>Planctomycetota</taxon>
        <taxon>Planctomycetia</taxon>
        <taxon>Gemmatales</taxon>
        <taxon>Gemmataceae</taxon>
        <taxon>Limnoglobus</taxon>
    </lineage>
</organism>
<evidence type="ECO:0000256" key="1">
    <source>
        <dbReference type="SAM" id="SignalP"/>
    </source>
</evidence>
<dbReference type="InterPro" id="IPR050583">
    <property type="entry name" value="Mycobacterial_A85_antigen"/>
</dbReference>
<dbReference type="InterPro" id="IPR029058">
    <property type="entry name" value="AB_hydrolase_fold"/>
</dbReference>
<dbReference type="Pfam" id="PF00756">
    <property type="entry name" value="Esterase"/>
    <property type="match status" value="1"/>
</dbReference>
<sequence length="511" mass="56700">MNQRFPRSNCSAFALAALALLLAGPRGYAQQFVLFDATFTFTKDDADNSKPSKSHYYVRDKMLNADRPKDWTNPVDYRNGTVHIRAEVIEKPEGGAPTTWTLCYIPNKGQKAGYGCTGTDLYKEKGVYEKDVKMTSFWQNDNIVWEDGIKEMHLVMKDDSGGSGHAHKRTDPEKFFPTKMRITMIQVAKESTYDPKLVPNLPKNDDPKAAGDKFADGDVVIGPGYKDAPELAVKDGVPRGTVTPFVMNSEDSKIYPGIAKRQPGVVPYKRKVWVYVPKQYVAGTAVPFIIAQDGGGYVKSLIPTLDTLIHEKRIPVMAAILIDSGGGDAQGSQRGLEYDTVSDVYANFVETEVLPRATKEAGVKFTTDPDGRATMGGSSGGAAAFTMAWFRPDLYHRVLTYSGTYVNQQSPLNPKSPHGAWEYHENLIPKAEAKPLRVWLEVSENDNGSKRDEASLHNWVLANQRMAAALKAKGYHYRYVFAKAAGHTDGKVTRQTLPEALEWLWQGYAKK</sequence>
<name>A0A5C1AGL2_9BACT</name>
<gene>
    <name evidence="2" type="ORF">PX52LOC_04793</name>
</gene>
<evidence type="ECO:0000313" key="3">
    <source>
        <dbReference type="Proteomes" id="UP000324974"/>
    </source>
</evidence>
<dbReference type="InterPro" id="IPR000801">
    <property type="entry name" value="Esterase-like"/>
</dbReference>